<evidence type="ECO:0000313" key="2">
    <source>
        <dbReference type="WBParaSite" id="PS1159_v2.g16204.t1"/>
    </source>
</evidence>
<dbReference type="Proteomes" id="UP000887580">
    <property type="component" value="Unplaced"/>
</dbReference>
<protein>
    <submittedName>
        <fullName evidence="2">BTB domain-containing protein</fullName>
    </submittedName>
</protein>
<sequence>MNVIPEAKLKCPIAMKWTIPDWELKELNHGLVDTVFSDTFFTSNISGIQYYLFLEKTEDEACISLNLDFSDDVKIEANFNVAIECANFSFNAKHVFEKADEYGKKCCTMAELFNPEKGFIIDGGLTIKMEGILMIEKDMPKKTDDFGDHRDALCLGLWEQNNKDFTVVADGKEITAHKWVLTLRSPVFAKMFQSGMKEAKENKVIIKDFSFDIVEKAIKLCYHQSLVGATTLEDKMQLLQFFDKYEIQQLKNDLETYLISLTDVVTVCRLTNAALISNARKLEEKCAEFLRECFVQRNPICDFDLLDKDFAMNFLKTSFYPVSK</sequence>
<name>A0AC35FCT6_9BILA</name>
<organism evidence="1 2">
    <name type="scientific">Panagrolaimus sp. PS1159</name>
    <dbReference type="NCBI Taxonomy" id="55785"/>
    <lineage>
        <taxon>Eukaryota</taxon>
        <taxon>Metazoa</taxon>
        <taxon>Ecdysozoa</taxon>
        <taxon>Nematoda</taxon>
        <taxon>Chromadorea</taxon>
        <taxon>Rhabditida</taxon>
        <taxon>Tylenchina</taxon>
        <taxon>Panagrolaimomorpha</taxon>
        <taxon>Panagrolaimoidea</taxon>
        <taxon>Panagrolaimidae</taxon>
        <taxon>Panagrolaimus</taxon>
    </lineage>
</organism>
<proteinExistence type="predicted"/>
<accession>A0AC35FCT6</accession>
<evidence type="ECO:0000313" key="1">
    <source>
        <dbReference type="Proteomes" id="UP000887580"/>
    </source>
</evidence>
<reference evidence="2" key="1">
    <citation type="submission" date="2022-11" db="UniProtKB">
        <authorList>
            <consortium name="WormBaseParasite"/>
        </authorList>
    </citation>
    <scope>IDENTIFICATION</scope>
</reference>
<dbReference type="WBParaSite" id="PS1159_v2.g16204.t1">
    <property type="protein sequence ID" value="PS1159_v2.g16204.t1"/>
    <property type="gene ID" value="PS1159_v2.g16204"/>
</dbReference>